<sequence>MAKVKTRIGPNLLRISTTHGDTETDITKTELQTQLDHKRLDKQRVQLEIKEIEADIEMLNI</sequence>
<comment type="caution">
    <text evidence="1">The sequence shown here is derived from an EMBL/GenBank/DDBJ whole genome shotgun (WGS) entry which is preliminary data.</text>
</comment>
<name>A0A0F9G206_9ZZZZ</name>
<proteinExistence type="predicted"/>
<reference evidence="1" key="1">
    <citation type="journal article" date="2015" name="Nature">
        <title>Complex archaea that bridge the gap between prokaryotes and eukaryotes.</title>
        <authorList>
            <person name="Spang A."/>
            <person name="Saw J.H."/>
            <person name="Jorgensen S.L."/>
            <person name="Zaremba-Niedzwiedzka K."/>
            <person name="Martijn J."/>
            <person name="Lind A.E."/>
            <person name="van Eijk R."/>
            <person name="Schleper C."/>
            <person name="Guy L."/>
            <person name="Ettema T.J."/>
        </authorList>
    </citation>
    <scope>NUCLEOTIDE SEQUENCE</scope>
</reference>
<dbReference type="AlphaFoldDB" id="A0A0F9G206"/>
<accession>A0A0F9G206</accession>
<evidence type="ECO:0000313" key="1">
    <source>
        <dbReference type="EMBL" id="KKL92719.1"/>
    </source>
</evidence>
<dbReference type="EMBL" id="LAZR01019390">
    <property type="protein sequence ID" value="KKL92719.1"/>
    <property type="molecule type" value="Genomic_DNA"/>
</dbReference>
<organism evidence="1">
    <name type="scientific">marine sediment metagenome</name>
    <dbReference type="NCBI Taxonomy" id="412755"/>
    <lineage>
        <taxon>unclassified sequences</taxon>
        <taxon>metagenomes</taxon>
        <taxon>ecological metagenomes</taxon>
    </lineage>
</organism>
<gene>
    <name evidence="1" type="ORF">LCGC14_1881880</name>
</gene>
<protein>
    <submittedName>
        <fullName evidence="1">Uncharacterized protein</fullName>
    </submittedName>
</protein>